<name>A0A0V0R2T8_PSEPJ</name>
<dbReference type="EMBL" id="LDAU01000057">
    <property type="protein sequence ID" value="KRX08822.1"/>
    <property type="molecule type" value="Genomic_DNA"/>
</dbReference>
<accession>A0A0V0R2T8</accession>
<comment type="caution">
    <text evidence="2">The sequence shown here is derived from an EMBL/GenBank/DDBJ whole genome shotgun (WGS) entry which is preliminary data.</text>
</comment>
<dbReference type="AlphaFoldDB" id="A0A0V0R2T8"/>
<feature type="coiled-coil region" evidence="1">
    <location>
        <begin position="82"/>
        <end position="109"/>
    </location>
</feature>
<organism evidence="2 3">
    <name type="scientific">Pseudocohnilembus persalinus</name>
    <name type="common">Ciliate</name>
    <dbReference type="NCBI Taxonomy" id="266149"/>
    <lineage>
        <taxon>Eukaryota</taxon>
        <taxon>Sar</taxon>
        <taxon>Alveolata</taxon>
        <taxon>Ciliophora</taxon>
        <taxon>Intramacronucleata</taxon>
        <taxon>Oligohymenophorea</taxon>
        <taxon>Scuticociliatia</taxon>
        <taxon>Philasterida</taxon>
        <taxon>Pseudocohnilembidae</taxon>
        <taxon>Pseudocohnilembus</taxon>
    </lineage>
</organism>
<keyword evidence="1" id="KW-0175">Coiled coil</keyword>
<protein>
    <submittedName>
        <fullName evidence="2">Uncharacterized protein</fullName>
    </submittedName>
</protein>
<keyword evidence="3" id="KW-1185">Reference proteome</keyword>
<reference evidence="2 3" key="1">
    <citation type="journal article" date="2015" name="Sci. Rep.">
        <title>Genome of the facultative scuticociliatosis pathogen Pseudocohnilembus persalinus provides insight into its virulence through horizontal gene transfer.</title>
        <authorList>
            <person name="Xiong J."/>
            <person name="Wang G."/>
            <person name="Cheng J."/>
            <person name="Tian M."/>
            <person name="Pan X."/>
            <person name="Warren A."/>
            <person name="Jiang C."/>
            <person name="Yuan D."/>
            <person name="Miao W."/>
        </authorList>
    </citation>
    <scope>NUCLEOTIDE SEQUENCE [LARGE SCALE GENOMIC DNA]</scope>
    <source>
        <strain evidence="2">36N120E</strain>
    </source>
</reference>
<dbReference type="InParanoid" id="A0A0V0R2T8"/>
<dbReference type="OrthoDB" id="304131at2759"/>
<feature type="coiled-coil region" evidence="1">
    <location>
        <begin position="4"/>
        <end position="48"/>
    </location>
</feature>
<dbReference type="Proteomes" id="UP000054937">
    <property type="component" value="Unassembled WGS sequence"/>
</dbReference>
<proteinExistence type="predicted"/>
<sequence length="111" mass="13297">MELNQQQNQELTKQEQNLDTVQNLEQTLDILQNEFDELNQKISKNLQKKQTNEYCDELMQAQQKLEKIIMQCEGLVDHFPQIEQLCLKVQSFREKVEQIEKLKEKQLMQMG</sequence>
<gene>
    <name evidence="2" type="ORF">PPERSA_08926</name>
</gene>
<evidence type="ECO:0000313" key="3">
    <source>
        <dbReference type="Proteomes" id="UP000054937"/>
    </source>
</evidence>
<evidence type="ECO:0000256" key="1">
    <source>
        <dbReference type="SAM" id="Coils"/>
    </source>
</evidence>
<evidence type="ECO:0000313" key="2">
    <source>
        <dbReference type="EMBL" id="KRX08822.1"/>
    </source>
</evidence>